<reference evidence="1 2" key="1">
    <citation type="submission" date="2019-10" db="EMBL/GenBank/DDBJ databases">
        <title>Extracellular Electron Transfer in a Candidatus Methanoperedens spp. Enrichment Culture.</title>
        <authorList>
            <person name="Berger S."/>
            <person name="Rangel Shaw D."/>
            <person name="Berben T."/>
            <person name="In 'T Zandt M."/>
            <person name="Frank J."/>
            <person name="Reimann J."/>
            <person name="Jetten M.S.M."/>
            <person name="Welte C.U."/>
        </authorList>
    </citation>
    <scope>NUCLEOTIDE SEQUENCE [LARGE SCALE GENOMIC DNA]</scope>
    <source>
        <strain evidence="1">SB12</strain>
    </source>
</reference>
<organism evidence="1 2">
    <name type="scientific">Leptonema illini</name>
    <dbReference type="NCBI Taxonomy" id="183"/>
    <lineage>
        <taxon>Bacteria</taxon>
        <taxon>Pseudomonadati</taxon>
        <taxon>Spirochaetota</taxon>
        <taxon>Spirochaetia</taxon>
        <taxon>Leptospirales</taxon>
        <taxon>Leptospiraceae</taxon>
        <taxon>Leptonema</taxon>
    </lineage>
</organism>
<dbReference type="Gene3D" id="1.10.10.1100">
    <property type="entry name" value="BFD-like [2Fe-2S]-binding domain"/>
    <property type="match status" value="1"/>
</dbReference>
<accession>A0A833H2G2</accession>
<evidence type="ECO:0008006" key="3">
    <source>
        <dbReference type="Google" id="ProtNLM"/>
    </source>
</evidence>
<dbReference type="AlphaFoldDB" id="A0A833H2G2"/>
<evidence type="ECO:0000313" key="1">
    <source>
        <dbReference type="EMBL" id="KAB2933069.1"/>
    </source>
</evidence>
<sequence length="84" mass="9596">MELQEGPICHCTRMGRRQMRRFLAEKSGAAKVEKELPSLIDFQRATGAGRRCTGCALDLARAFDIERKRRAAEISEQPLLWSEF</sequence>
<protein>
    <recommendedName>
        <fullName evidence="3">BFD-like [2Fe-2S]-binding domain-containing protein</fullName>
    </recommendedName>
</protein>
<dbReference type="InterPro" id="IPR041854">
    <property type="entry name" value="BFD-like_2Fe2S-bd_dom_sf"/>
</dbReference>
<evidence type="ECO:0000313" key="2">
    <source>
        <dbReference type="Proteomes" id="UP000460298"/>
    </source>
</evidence>
<dbReference type="Proteomes" id="UP000460298">
    <property type="component" value="Unassembled WGS sequence"/>
</dbReference>
<dbReference type="EMBL" id="WBUI01000007">
    <property type="protein sequence ID" value="KAB2933069.1"/>
    <property type="molecule type" value="Genomic_DNA"/>
</dbReference>
<gene>
    <name evidence="1" type="ORF">F9K24_09395</name>
</gene>
<proteinExistence type="predicted"/>
<comment type="caution">
    <text evidence="1">The sequence shown here is derived from an EMBL/GenBank/DDBJ whole genome shotgun (WGS) entry which is preliminary data.</text>
</comment>
<name>A0A833H2G2_9LEPT</name>